<comment type="caution">
    <text evidence="2">The sequence shown here is derived from an EMBL/GenBank/DDBJ whole genome shotgun (WGS) entry which is preliminary data.</text>
</comment>
<organism evidence="2 3">
    <name type="scientific">Bombardia bombarda</name>
    <dbReference type="NCBI Taxonomy" id="252184"/>
    <lineage>
        <taxon>Eukaryota</taxon>
        <taxon>Fungi</taxon>
        <taxon>Dikarya</taxon>
        <taxon>Ascomycota</taxon>
        <taxon>Pezizomycotina</taxon>
        <taxon>Sordariomycetes</taxon>
        <taxon>Sordariomycetidae</taxon>
        <taxon>Sordariales</taxon>
        <taxon>Lasiosphaeriaceae</taxon>
        <taxon>Bombardia</taxon>
    </lineage>
</organism>
<reference evidence="2" key="1">
    <citation type="submission" date="2023-06" db="EMBL/GenBank/DDBJ databases">
        <title>Genome-scale phylogeny and comparative genomics of the fungal order Sordariales.</title>
        <authorList>
            <consortium name="Lawrence Berkeley National Laboratory"/>
            <person name="Hensen N."/>
            <person name="Bonometti L."/>
            <person name="Westerberg I."/>
            <person name="Brannstrom I.O."/>
            <person name="Guillou S."/>
            <person name="Cros-Aarteil S."/>
            <person name="Calhoun S."/>
            <person name="Haridas S."/>
            <person name="Kuo A."/>
            <person name="Mondo S."/>
            <person name="Pangilinan J."/>
            <person name="Riley R."/>
            <person name="LaButti K."/>
            <person name="Andreopoulos B."/>
            <person name="Lipzen A."/>
            <person name="Chen C."/>
            <person name="Yanf M."/>
            <person name="Daum C."/>
            <person name="Ng V."/>
            <person name="Clum A."/>
            <person name="Steindorff A."/>
            <person name="Ohm R."/>
            <person name="Martin F."/>
            <person name="Silar P."/>
            <person name="Natvig D."/>
            <person name="Lalanne C."/>
            <person name="Gautier V."/>
            <person name="Ament-velasquez S.L."/>
            <person name="Kruys A."/>
            <person name="Hutchinson M.I."/>
            <person name="Powell A.J."/>
            <person name="Barry K."/>
            <person name="Miller A.N."/>
            <person name="Grigoriev I.V."/>
            <person name="Debuchy R."/>
            <person name="Gladieux P."/>
            <person name="Thoren M.H."/>
            <person name="Johannesson H."/>
        </authorList>
    </citation>
    <scope>NUCLEOTIDE SEQUENCE</scope>
    <source>
        <strain evidence="2">SMH3391-2</strain>
    </source>
</reference>
<dbReference type="EMBL" id="JAULSR010000011">
    <property type="protein sequence ID" value="KAK0610009.1"/>
    <property type="molecule type" value="Genomic_DNA"/>
</dbReference>
<feature type="compositionally biased region" description="Acidic residues" evidence="1">
    <location>
        <begin position="1"/>
        <end position="11"/>
    </location>
</feature>
<keyword evidence="3" id="KW-1185">Reference proteome</keyword>
<name>A0AA39TJY8_9PEZI</name>
<evidence type="ECO:0000313" key="2">
    <source>
        <dbReference type="EMBL" id="KAK0610009.1"/>
    </source>
</evidence>
<feature type="compositionally biased region" description="Acidic residues" evidence="1">
    <location>
        <begin position="61"/>
        <end position="98"/>
    </location>
</feature>
<evidence type="ECO:0000256" key="1">
    <source>
        <dbReference type="SAM" id="MobiDB-lite"/>
    </source>
</evidence>
<feature type="region of interest" description="Disordered" evidence="1">
    <location>
        <begin position="40"/>
        <end position="98"/>
    </location>
</feature>
<accession>A0AA39TJY8</accession>
<dbReference type="Proteomes" id="UP001174934">
    <property type="component" value="Unassembled WGS sequence"/>
</dbReference>
<protein>
    <submittedName>
        <fullName evidence="2">Uncharacterized protein</fullName>
    </submittedName>
</protein>
<sequence length="275" mass="30740">MYTGNYEDEENMSPVYPTRAADLSVADLVAESKTKTVFMDMEFAESDDEDDEDFSGSNSDCSDDDDSEASNTIEGEDSDEEDDDDEDQDMEDDENDEDVTGFMTICGFESEDEAELQANEEAEADDHVYILKANQEKDIEPADYKTKVPHAMFTSVGVFLMALRLGVPPLQVLAHERFYRSMEKMLLPGVLVANPLPGDIPAVIDRVYSTPELVSTILADSCATFIQANYENDDLRAGIEPILAKHSGLAVKVLHRYMDYTKSKYWRLRDGPGCD</sequence>
<gene>
    <name evidence="2" type="ORF">B0T17DRAFT_124993</name>
</gene>
<evidence type="ECO:0000313" key="3">
    <source>
        <dbReference type="Proteomes" id="UP001174934"/>
    </source>
</evidence>
<feature type="compositionally biased region" description="Acidic residues" evidence="1">
    <location>
        <begin position="42"/>
        <end position="54"/>
    </location>
</feature>
<feature type="region of interest" description="Disordered" evidence="1">
    <location>
        <begin position="1"/>
        <end position="20"/>
    </location>
</feature>
<proteinExistence type="predicted"/>
<dbReference type="AlphaFoldDB" id="A0AA39TJY8"/>